<keyword evidence="3 4" id="KW-0418">Kinase</keyword>
<dbReference type="InterPro" id="IPR036129">
    <property type="entry name" value="Glycerate_kinase_sf"/>
</dbReference>
<evidence type="ECO:0000256" key="1">
    <source>
        <dbReference type="ARBA" id="ARBA00006284"/>
    </source>
</evidence>
<name>A0A4U5TSR4_9FLAO</name>
<proteinExistence type="inferred from homology"/>
<keyword evidence="2 4" id="KW-0808">Transferase</keyword>
<evidence type="ECO:0000313" key="5">
    <source>
        <dbReference type="EMBL" id="TKS56484.1"/>
    </source>
</evidence>
<evidence type="ECO:0000256" key="4">
    <source>
        <dbReference type="PIRNR" id="PIRNR006078"/>
    </source>
</evidence>
<evidence type="ECO:0000256" key="3">
    <source>
        <dbReference type="ARBA" id="ARBA00022777"/>
    </source>
</evidence>
<dbReference type="GO" id="GO:0008887">
    <property type="term" value="F:glycerate kinase activity"/>
    <property type="evidence" value="ECO:0007669"/>
    <property type="project" value="UniProtKB-UniRule"/>
</dbReference>
<sequence>MNILIAPDAFKDSLSAKAVASHIAKGIKKVLPDAKLTQIPLSDGGEGLLEALVTPLKGELITVKVNDPLMRPIEASYGILGDGQTAVIELAAASGLERLHPNERNPLVTSTYGTGQLVQHALDRGCKKLIIGLGGSATNDAGMGLVKALGGQFLNSQGKPIGQGGGALADLDCIDLSQLDNRLADCKVIAACDVTNPLTGPQGASHVFGRQKGGQSQDLEQLDSNLSHLATIIQTQLGKSVQTIKGTGAAGGTAMGLLTFTNAELKPGIELIMDELQMENHIKKTDLIITGEGRIDQQTLYGKTLIGVTKKAKHHRIPVIAIAGQVETDLKAVYKCGLTAAFAIVNQPMHLGEAIENTGILIESTVENIFRTLGIKLL</sequence>
<evidence type="ECO:0000256" key="2">
    <source>
        <dbReference type="ARBA" id="ARBA00022679"/>
    </source>
</evidence>
<dbReference type="RefSeq" id="WP_138931586.1">
    <property type="nucleotide sequence ID" value="NZ_SWMU01000002.1"/>
</dbReference>
<dbReference type="OrthoDB" id="9774290at2"/>
<keyword evidence="6" id="KW-1185">Reference proteome</keyword>
<dbReference type="Gene3D" id="3.40.50.10350">
    <property type="entry name" value="Glycerate kinase, domain 1"/>
    <property type="match status" value="1"/>
</dbReference>
<dbReference type="GO" id="GO:0031388">
    <property type="term" value="P:organic acid phosphorylation"/>
    <property type="evidence" value="ECO:0007669"/>
    <property type="project" value="UniProtKB-UniRule"/>
</dbReference>
<dbReference type="PANTHER" id="PTHR21599:SF0">
    <property type="entry name" value="GLYCERATE KINASE"/>
    <property type="match status" value="1"/>
</dbReference>
<gene>
    <name evidence="5" type="ORF">FCN74_05455</name>
</gene>
<dbReference type="InterPro" id="IPR018193">
    <property type="entry name" value="Glyc_kinase_flavodox-like_fold"/>
</dbReference>
<reference evidence="5 6" key="1">
    <citation type="submission" date="2019-04" db="EMBL/GenBank/DDBJ databases">
        <title>Psychroflexus halotolerans sp. nov., isolated from a marine solar saltern.</title>
        <authorList>
            <person name="Feng X."/>
        </authorList>
    </citation>
    <scope>NUCLEOTIDE SEQUENCE [LARGE SCALE GENOMIC DNA]</scope>
    <source>
        <strain evidence="5 6">WDS2C27</strain>
    </source>
</reference>
<comment type="similarity">
    <text evidence="1 4">Belongs to the glycerate kinase type-1 family.</text>
</comment>
<dbReference type="PIRSF" id="PIRSF006078">
    <property type="entry name" value="GlxK"/>
    <property type="match status" value="1"/>
</dbReference>
<dbReference type="InterPro" id="IPR018197">
    <property type="entry name" value="Glycerate_kinase_RE-like"/>
</dbReference>
<dbReference type="Gene3D" id="3.90.1510.10">
    <property type="entry name" value="Glycerate kinase, domain 2"/>
    <property type="match status" value="1"/>
</dbReference>
<organism evidence="5 6">
    <name type="scientific">Mesohalobacter halotolerans</name>
    <dbReference type="NCBI Taxonomy" id="1883405"/>
    <lineage>
        <taxon>Bacteria</taxon>
        <taxon>Pseudomonadati</taxon>
        <taxon>Bacteroidota</taxon>
        <taxon>Flavobacteriia</taxon>
        <taxon>Flavobacteriales</taxon>
        <taxon>Flavobacteriaceae</taxon>
        <taxon>Mesohalobacter</taxon>
    </lineage>
</organism>
<protein>
    <submittedName>
        <fullName evidence="5">Glycerate kinase</fullName>
    </submittedName>
</protein>
<comment type="caution">
    <text evidence="5">The sequence shown here is derived from an EMBL/GenBank/DDBJ whole genome shotgun (WGS) entry which is preliminary data.</text>
</comment>
<dbReference type="AlphaFoldDB" id="A0A4U5TSR4"/>
<dbReference type="Pfam" id="PF02595">
    <property type="entry name" value="Gly_kinase"/>
    <property type="match status" value="1"/>
</dbReference>
<dbReference type="SUPFAM" id="SSF110738">
    <property type="entry name" value="Glycerate kinase I"/>
    <property type="match status" value="1"/>
</dbReference>
<accession>A0A4U5TSR4</accession>
<dbReference type="PANTHER" id="PTHR21599">
    <property type="entry name" value="GLYCERATE KINASE"/>
    <property type="match status" value="1"/>
</dbReference>
<dbReference type="NCBIfam" id="TIGR00045">
    <property type="entry name" value="glycerate kinase"/>
    <property type="match status" value="1"/>
</dbReference>
<dbReference type="EMBL" id="SWMU01000002">
    <property type="protein sequence ID" value="TKS56484.1"/>
    <property type="molecule type" value="Genomic_DNA"/>
</dbReference>
<dbReference type="Proteomes" id="UP000306552">
    <property type="component" value="Unassembled WGS sequence"/>
</dbReference>
<evidence type="ECO:0000313" key="6">
    <source>
        <dbReference type="Proteomes" id="UP000306552"/>
    </source>
</evidence>
<dbReference type="InterPro" id="IPR004381">
    <property type="entry name" value="Glycerate_kinase"/>
</dbReference>